<accession>A0A210R442</accession>
<gene>
    <name evidence="2" type="ORF">KP79_PYT26409</name>
</gene>
<dbReference type="AlphaFoldDB" id="A0A210R442"/>
<dbReference type="Proteomes" id="UP000242188">
    <property type="component" value="Unassembled WGS sequence"/>
</dbReference>
<protein>
    <submittedName>
        <fullName evidence="2">Uncharacterized protein</fullName>
    </submittedName>
</protein>
<proteinExistence type="predicted"/>
<comment type="caution">
    <text evidence="2">The sequence shown here is derived from an EMBL/GenBank/DDBJ whole genome shotgun (WGS) entry which is preliminary data.</text>
</comment>
<name>A0A210R442_MIZYE</name>
<evidence type="ECO:0000256" key="1">
    <source>
        <dbReference type="SAM" id="MobiDB-lite"/>
    </source>
</evidence>
<keyword evidence="3" id="KW-1185">Reference proteome</keyword>
<evidence type="ECO:0000313" key="2">
    <source>
        <dbReference type="EMBL" id="OWF55742.1"/>
    </source>
</evidence>
<organism evidence="2 3">
    <name type="scientific">Mizuhopecten yessoensis</name>
    <name type="common">Japanese scallop</name>
    <name type="synonym">Patinopecten yessoensis</name>
    <dbReference type="NCBI Taxonomy" id="6573"/>
    <lineage>
        <taxon>Eukaryota</taxon>
        <taxon>Metazoa</taxon>
        <taxon>Spiralia</taxon>
        <taxon>Lophotrochozoa</taxon>
        <taxon>Mollusca</taxon>
        <taxon>Bivalvia</taxon>
        <taxon>Autobranchia</taxon>
        <taxon>Pteriomorphia</taxon>
        <taxon>Pectinida</taxon>
        <taxon>Pectinoidea</taxon>
        <taxon>Pectinidae</taxon>
        <taxon>Mizuhopecten</taxon>
    </lineage>
</organism>
<dbReference type="EMBL" id="NEDP02000499">
    <property type="protein sequence ID" value="OWF55742.1"/>
    <property type="molecule type" value="Genomic_DNA"/>
</dbReference>
<evidence type="ECO:0000313" key="3">
    <source>
        <dbReference type="Proteomes" id="UP000242188"/>
    </source>
</evidence>
<feature type="region of interest" description="Disordered" evidence="1">
    <location>
        <begin position="120"/>
        <end position="140"/>
    </location>
</feature>
<sequence length="140" mass="16582">MDLSRRMHELELRPPDQFQRKQLEYNSKFNTCIPKAPAFRAFTVDDVNEIVKRVSRPTCSAKTKRDICRREAERHLKEECSFCVLSNMPYKVSRKEMASINHRLLTPTIASTMRDKRRVSLRDVLSSSERPFNRRRPLTQ</sequence>
<reference evidence="2 3" key="1">
    <citation type="journal article" date="2017" name="Nat. Ecol. Evol.">
        <title>Scallop genome provides insights into evolution of bilaterian karyotype and development.</title>
        <authorList>
            <person name="Wang S."/>
            <person name="Zhang J."/>
            <person name="Jiao W."/>
            <person name="Li J."/>
            <person name="Xun X."/>
            <person name="Sun Y."/>
            <person name="Guo X."/>
            <person name="Huan P."/>
            <person name="Dong B."/>
            <person name="Zhang L."/>
            <person name="Hu X."/>
            <person name="Sun X."/>
            <person name="Wang J."/>
            <person name="Zhao C."/>
            <person name="Wang Y."/>
            <person name="Wang D."/>
            <person name="Huang X."/>
            <person name="Wang R."/>
            <person name="Lv J."/>
            <person name="Li Y."/>
            <person name="Zhang Z."/>
            <person name="Liu B."/>
            <person name="Lu W."/>
            <person name="Hui Y."/>
            <person name="Liang J."/>
            <person name="Zhou Z."/>
            <person name="Hou R."/>
            <person name="Li X."/>
            <person name="Liu Y."/>
            <person name="Li H."/>
            <person name="Ning X."/>
            <person name="Lin Y."/>
            <person name="Zhao L."/>
            <person name="Xing Q."/>
            <person name="Dou J."/>
            <person name="Li Y."/>
            <person name="Mao J."/>
            <person name="Guo H."/>
            <person name="Dou H."/>
            <person name="Li T."/>
            <person name="Mu C."/>
            <person name="Jiang W."/>
            <person name="Fu Q."/>
            <person name="Fu X."/>
            <person name="Miao Y."/>
            <person name="Liu J."/>
            <person name="Yu Q."/>
            <person name="Li R."/>
            <person name="Liao H."/>
            <person name="Li X."/>
            <person name="Kong Y."/>
            <person name="Jiang Z."/>
            <person name="Chourrout D."/>
            <person name="Li R."/>
            <person name="Bao Z."/>
        </authorList>
    </citation>
    <scope>NUCLEOTIDE SEQUENCE [LARGE SCALE GENOMIC DNA]</scope>
    <source>
        <strain evidence="2 3">PY_sf001</strain>
    </source>
</reference>